<dbReference type="AlphaFoldDB" id="G0UKG1"/>
<keyword evidence="1" id="KW-0812">Transmembrane</keyword>
<feature type="transmembrane region" description="Helical" evidence="1">
    <location>
        <begin position="6"/>
        <end position="32"/>
    </location>
</feature>
<keyword evidence="1" id="KW-0472">Membrane</keyword>
<organism evidence="2">
    <name type="scientific">Trypanosoma congolense (strain IL3000)</name>
    <dbReference type="NCBI Taxonomy" id="1068625"/>
    <lineage>
        <taxon>Eukaryota</taxon>
        <taxon>Discoba</taxon>
        <taxon>Euglenozoa</taxon>
        <taxon>Kinetoplastea</taxon>
        <taxon>Metakinetoplastina</taxon>
        <taxon>Trypanosomatida</taxon>
        <taxon>Trypanosomatidae</taxon>
        <taxon>Trypanosoma</taxon>
        <taxon>Nannomonas</taxon>
    </lineage>
</organism>
<accession>G0UKG1</accession>
<dbReference type="VEuPathDB" id="TriTrypDB:TcIL3000_3_3000"/>
<evidence type="ECO:0008006" key="3">
    <source>
        <dbReference type="Google" id="ProtNLM"/>
    </source>
</evidence>
<proteinExistence type="predicted"/>
<sequence>MHHVSSVVLVFLCSRFVFFLGLAVQPLSHLFLLINTVMWRIFCCSRTRVTRVNFGHYCGCSLYWQSAAGSYSRADGGGASDVLPPKPASYIPPEERPPDDASLRFLRKGIRKGQTPPGVHQDVVYEVNLGQGQMLAPELPSLPDPPRNYMNERAAALSSSSVHAGESLLPTGAGIGATRLAVVANSAPESKSFRAVSSFPFSQPSRRDASIFEFRDPFDEGPRGSGPMKYERASEVAGKTGTTSGDNSAGDEIPFLQRMHLDLRRLEYYQGTAQYPDMLKEFRSKYFPEGKMEDGGDSGSTPSRPLYTAEELERGLEAQPIDFLRASDKLKMELTSGPRAYDPVVIMQQFGVMRFKGYAFPPTLELGKLRDREGNVLDPGKSAEGLLSNMSQGVSATTTLHLREYKDKPVLSRVLGLDDLQRRQVKAVLSDFDYSDHHTTYHVMMSYPYTDWLHVFYMVSIGLMLYELQICYDAYDFYDEYLGLDLRQVPELKKPFLVVVTVSVMVMVMFHPLLLASIATTRLYRIAMKRPIGPP</sequence>
<feature type="transmembrane region" description="Helical" evidence="1">
    <location>
        <begin position="495"/>
        <end position="520"/>
    </location>
</feature>
<evidence type="ECO:0000313" key="2">
    <source>
        <dbReference type="EMBL" id="CCC89866.1"/>
    </source>
</evidence>
<protein>
    <recommendedName>
        <fullName evidence="3">Transmembrane protein</fullName>
    </recommendedName>
</protein>
<dbReference type="EMBL" id="HE575316">
    <property type="protein sequence ID" value="CCC89866.1"/>
    <property type="molecule type" value="Genomic_DNA"/>
</dbReference>
<gene>
    <name evidence="2" type="ORF">TCIL3000_3_3000</name>
</gene>
<name>G0UKG1_TRYCI</name>
<evidence type="ECO:0000256" key="1">
    <source>
        <dbReference type="SAM" id="Phobius"/>
    </source>
</evidence>
<keyword evidence="1" id="KW-1133">Transmembrane helix</keyword>
<reference evidence="2" key="1">
    <citation type="journal article" date="2012" name="Proc. Natl. Acad. Sci. U.S.A.">
        <title>Antigenic diversity is generated by distinct evolutionary mechanisms in African trypanosome species.</title>
        <authorList>
            <person name="Jackson A.P."/>
            <person name="Berry A."/>
            <person name="Aslett M."/>
            <person name="Allison H.C."/>
            <person name="Burton P."/>
            <person name="Vavrova-Anderson J."/>
            <person name="Brown R."/>
            <person name="Browne H."/>
            <person name="Corton N."/>
            <person name="Hauser H."/>
            <person name="Gamble J."/>
            <person name="Gilderthorp R."/>
            <person name="Marcello L."/>
            <person name="McQuillan J."/>
            <person name="Otto T.D."/>
            <person name="Quail M.A."/>
            <person name="Sanders M.J."/>
            <person name="van Tonder A."/>
            <person name="Ginger M.L."/>
            <person name="Field M.C."/>
            <person name="Barry J.D."/>
            <person name="Hertz-Fowler C."/>
            <person name="Berriman M."/>
        </authorList>
    </citation>
    <scope>NUCLEOTIDE SEQUENCE</scope>
    <source>
        <strain evidence="2">IL3000</strain>
    </source>
</reference>